<keyword evidence="3" id="KW-1185">Reference proteome</keyword>
<feature type="compositionally biased region" description="Polar residues" evidence="1">
    <location>
        <begin position="230"/>
        <end position="243"/>
    </location>
</feature>
<dbReference type="InParanoid" id="A0A067PSC7"/>
<organism evidence="2 3">
    <name type="scientific">Jaapia argillacea MUCL 33604</name>
    <dbReference type="NCBI Taxonomy" id="933084"/>
    <lineage>
        <taxon>Eukaryota</taxon>
        <taxon>Fungi</taxon>
        <taxon>Dikarya</taxon>
        <taxon>Basidiomycota</taxon>
        <taxon>Agaricomycotina</taxon>
        <taxon>Agaricomycetes</taxon>
        <taxon>Agaricomycetidae</taxon>
        <taxon>Jaapiales</taxon>
        <taxon>Jaapiaceae</taxon>
        <taxon>Jaapia</taxon>
    </lineage>
</organism>
<evidence type="ECO:0000313" key="3">
    <source>
        <dbReference type="Proteomes" id="UP000027265"/>
    </source>
</evidence>
<reference evidence="3" key="1">
    <citation type="journal article" date="2014" name="Proc. Natl. Acad. Sci. U.S.A.">
        <title>Extensive sampling of basidiomycete genomes demonstrates inadequacy of the white-rot/brown-rot paradigm for wood decay fungi.</title>
        <authorList>
            <person name="Riley R."/>
            <person name="Salamov A.A."/>
            <person name="Brown D.W."/>
            <person name="Nagy L.G."/>
            <person name="Floudas D."/>
            <person name="Held B.W."/>
            <person name="Levasseur A."/>
            <person name="Lombard V."/>
            <person name="Morin E."/>
            <person name="Otillar R."/>
            <person name="Lindquist E.A."/>
            <person name="Sun H."/>
            <person name="LaButti K.M."/>
            <person name="Schmutz J."/>
            <person name="Jabbour D."/>
            <person name="Luo H."/>
            <person name="Baker S.E."/>
            <person name="Pisabarro A.G."/>
            <person name="Walton J.D."/>
            <person name="Blanchette R.A."/>
            <person name="Henrissat B."/>
            <person name="Martin F."/>
            <person name="Cullen D."/>
            <person name="Hibbett D.S."/>
            <person name="Grigoriev I.V."/>
        </authorList>
    </citation>
    <scope>NUCLEOTIDE SEQUENCE [LARGE SCALE GENOMIC DNA]</scope>
    <source>
        <strain evidence="3">MUCL 33604</strain>
    </source>
</reference>
<protein>
    <submittedName>
        <fullName evidence="2">Uncharacterized protein</fullName>
    </submittedName>
</protein>
<dbReference type="AlphaFoldDB" id="A0A067PSC7"/>
<dbReference type="EMBL" id="KL197719">
    <property type="protein sequence ID" value="KDQ57644.1"/>
    <property type="molecule type" value="Genomic_DNA"/>
</dbReference>
<dbReference type="HOGENOM" id="CLU_042827_0_0_1"/>
<feature type="region of interest" description="Disordered" evidence="1">
    <location>
        <begin position="230"/>
        <end position="257"/>
    </location>
</feature>
<evidence type="ECO:0000313" key="2">
    <source>
        <dbReference type="EMBL" id="KDQ57644.1"/>
    </source>
</evidence>
<dbReference type="Proteomes" id="UP000027265">
    <property type="component" value="Unassembled WGS sequence"/>
</dbReference>
<accession>A0A067PSC7</accession>
<dbReference type="OrthoDB" id="3364736at2759"/>
<gene>
    <name evidence="2" type="ORF">JAAARDRAFT_687260</name>
</gene>
<name>A0A067PSC7_9AGAM</name>
<evidence type="ECO:0000256" key="1">
    <source>
        <dbReference type="SAM" id="MobiDB-lite"/>
    </source>
</evidence>
<feature type="compositionally biased region" description="Low complexity" evidence="1">
    <location>
        <begin position="317"/>
        <end position="343"/>
    </location>
</feature>
<sequence length="431" mass="46891">MSLSHSTTATSSYILLKYSKSYPSQHPDQEWQHFVNPVIGLILDVKKASTGDLESVRLRIIWSMNSGKDSMEIDQVEVVFEDLDLLSFSSHGLQSQSQIQHNQSLPLKAVYRECVVGLRYLHSRALQPGNIPTYRRFQVTFSSAAAASQFVDSIRHVCPCKANSASVIPTIAKNPSTLQTTSDHLGRLNSVPPPSHPPIQQMAPPRTPLSRTPTSMHEILQSSPLLQHSDFNTSVSASSSPLRLNSGIDDRPSRLPSLYSHGASQGLYKTLAPNHAASHPLDAPTQFAFRAPPKAPSFPVGQSGQLHHPAIEIASGSSKLPLNDSNSLPNSSPPSSSLNSDLNPIPPPLPPSNTPQLTERAPVPNTIGNSNTNSDDEARSRFLASLQHAPDLYALSKTDLESLVSEVIREEGFLELVCVVSCLTTYRIFIP</sequence>
<feature type="region of interest" description="Disordered" evidence="1">
    <location>
        <begin position="316"/>
        <end position="376"/>
    </location>
</feature>
<proteinExistence type="predicted"/>
<feature type="compositionally biased region" description="Pro residues" evidence="1">
    <location>
        <begin position="344"/>
        <end position="353"/>
    </location>
</feature>
<feature type="region of interest" description="Disordered" evidence="1">
    <location>
        <begin position="176"/>
        <end position="214"/>
    </location>
</feature>